<evidence type="ECO:0000313" key="10">
    <source>
        <dbReference type="RefSeq" id="XP_005096138.1"/>
    </source>
</evidence>
<feature type="compositionally biased region" description="Low complexity" evidence="6">
    <location>
        <begin position="143"/>
        <end position="173"/>
    </location>
</feature>
<keyword evidence="5" id="KW-0325">Glycoprotein</keyword>
<dbReference type="PANTHER" id="PTHR23301:SF0">
    <property type="entry name" value="CHITIN-BINDING TYPE-2 DOMAIN-CONTAINING PROTEIN-RELATED"/>
    <property type="match status" value="1"/>
</dbReference>
<evidence type="ECO:0000313" key="9">
    <source>
        <dbReference type="Proteomes" id="UP000694888"/>
    </source>
</evidence>
<dbReference type="PROSITE" id="PS50940">
    <property type="entry name" value="CHIT_BIND_II"/>
    <property type="match status" value="2"/>
</dbReference>
<reference evidence="10" key="1">
    <citation type="submission" date="2025-08" db="UniProtKB">
        <authorList>
            <consortium name="RefSeq"/>
        </authorList>
    </citation>
    <scope>IDENTIFICATION</scope>
</reference>
<dbReference type="SUPFAM" id="SSF57625">
    <property type="entry name" value="Invertebrate chitin-binding proteins"/>
    <property type="match status" value="2"/>
</dbReference>
<feature type="domain" description="Chitin-binding type-2" evidence="8">
    <location>
        <begin position="74"/>
        <end position="136"/>
    </location>
</feature>
<name>A0ABM0JKX4_APLCA</name>
<evidence type="ECO:0000256" key="5">
    <source>
        <dbReference type="ARBA" id="ARBA00023180"/>
    </source>
</evidence>
<dbReference type="SMART" id="SM00494">
    <property type="entry name" value="ChtBD2"/>
    <property type="match status" value="2"/>
</dbReference>
<dbReference type="Pfam" id="PF01607">
    <property type="entry name" value="CBM_14"/>
    <property type="match status" value="2"/>
</dbReference>
<keyword evidence="1" id="KW-0147">Chitin-binding</keyword>
<evidence type="ECO:0000259" key="8">
    <source>
        <dbReference type="PROSITE" id="PS50940"/>
    </source>
</evidence>
<dbReference type="GeneID" id="101849760"/>
<keyword evidence="9" id="KW-1185">Reference proteome</keyword>
<gene>
    <name evidence="10" type="primary">LOC101849760</name>
</gene>
<dbReference type="InterPro" id="IPR002557">
    <property type="entry name" value="Chitin-bd_dom"/>
</dbReference>
<dbReference type="Proteomes" id="UP000694888">
    <property type="component" value="Unplaced"/>
</dbReference>
<organism evidence="9 10">
    <name type="scientific">Aplysia californica</name>
    <name type="common">California sea hare</name>
    <dbReference type="NCBI Taxonomy" id="6500"/>
    <lineage>
        <taxon>Eukaryota</taxon>
        <taxon>Metazoa</taxon>
        <taxon>Spiralia</taxon>
        <taxon>Lophotrochozoa</taxon>
        <taxon>Mollusca</taxon>
        <taxon>Gastropoda</taxon>
        <taxon>Heterobranchia</taxon>
        <taxon>Euthyneura</taxon>
        <taxon>Tectipleura</taxon>
        <taxon>Aplysiida</taxon>
        <taxon>Aplysioidea</taxon>
        <taxon>Aplysiidae</taxon>
        <taxon>Aplysia</taxon>
    </lineage>
</organism>
<feature type="region of interest" description="Disordered" evidence="6">
    <location>
        <begin position="136"/>
        <end position="173"/>
    </location>
</feature>
<dbReference type="Gene3D" id="2.170.140.10">
    <property type="entry name" value="Chitin binding domain"/>
    <property type="match status" value="1"/>
</dbReference>
<feature type="signal peptide" evidence="7">
    <location>
        <begin position="1"/>
        <end position="17"/>
    </location>
</feature>
<dbReference type="InterPro" id="IPR036508">
    <property type="entry name" value="Chitin-bd_dom_sf"/>
</dbReference>
<dbReference type="PANTHER" id="PTHR23301">
    <property type="entry name" value="CHITIN BINDING PERITROPHIN-A"/>
    <property type="match status" value="1"/>
</dbReference>
<evidence type="ECO:0000256" key="2">
    <source>
        <dbReference type="ARBA" id="ARBA00022729"/>
    </source>
</evidence>
<evidence type="ECO:0000256" key="3">
    <source>
        <dbReference type="ARBA" id="ARBA00022737"/>
    </source>
</evidence>
<keyword evidence="3" id="KW-0677">Repeat</keyword>
<feature type="domain" description="Chitin-binding type-2" evidence="8">
    <location>
        <begin position="17"/>
        <end position="73"/>
    </location>
</feature>
<evidence type="ECO:0000256" key="4">
    <source>
        <dbReference type="ARBA" id="ARBA00023157"/>
    </source>
</evidence>
<sequence length="173" mass="17710">MNPAFALLILLPAAALGLNCTGVPDGNYEIGCRAYSTCTSGVWKIVQCDIDMAYNKDTGKCDDVKNVPSPCGVKQDCTGKADGRYADLSSDPKCNSYFTCADEIFMGENPCPGALVFNEKLQACDFIKAVDPPCGTKGGSSQVTSAPATAAPATAANNAPVATDAPTAAAPSA</sequence>
<keyword evidence="2 7" id="KW-0732">Signal</keyword>
<dbReference type="RefSeq" id="XP_005096138.1">
    <property type="nucleotide sequence ID" value="XM_005096081.3"/>
</dbReference>
<evidence type="ECO:0000256" key="6">
    <source>
        <dbReference type="SAM" id="MobiDB-lite"/>
    </source>
</evidence>
<keyword evidence="4" id="KW-1015">Disulfide bond</keyword>
<feature type="chain" id="PRO_5046847202" evidence="7">
    <location>
        <begin position="18"/>
        <end position="173"/>
    </location>
</feature>
<accession>A0ABM0JKX4</accession>
<evidence type="ECO:0000256" key="7">
    <source>
        <dbReference type="SAM" id="SignalP"/>
    </source>
</evidence>
<protein>
    <submittedName>
        <fullName evidence="10">Chitin-binding domain protein cbd-1</fullName>
    </submittedName>
</protein>
<proteinExistence type="predicted"/>
<evidence type="ECO:0000256" key="1">
    <source>
        <dbReference type="ARBA" id="ARBA00022669"/>
    </source>
</evidence>
<dbReference type="InterPro" id="IPR051940">
    <property type="entry name" value="Chitin_bind-dev_reg"/>
</dbReference>